<accession>A0ABV3TNF4</accession>
<dbReference type="SUPFAM" id="SSF53649">
    <property type="entry name" value="Alkaline phosphatase-like"/>
    <property type="match status" value="1"/>
</dbReference>
<feature type="domain" description="Sulfatase N-terminal" evidence="4">
    <location>
        <begin position="4"/>
        <end position="345"/>
    </location>
</feature>
<keyword evidence="3 6" id="KW-0378">Hydrolase</keyword>
<dbReference type="InterPro" id="IPR017785">
    <property type="entry name" value="Choline-sulfatase"/>
</dbReference>
<dbReference type="InterPro" id="IPR025863">
    <property type="entry name" value="Choline_sulf_C_dom"/>
</dbReference>
<dbReference type="PANTHER" id="PTHR45953:SF1">
    <property type="entry name" value="IDURONATE 2-SULFATASE"/>
    <property type="match status" value="1"/>
</dbReference>
<evidence type="ECO:0000313" key="6">
    <source>
        <dbReference type="EMBL" id="MEX1663056.1"/>
    </source>
</evidence>
<dbReference type="Gene3D" id="3.40.720.10">
    <property type="entry name" value="Alkaline Phosphatase, subunit A"/>
    <property type="match status" value="1"/>
</dbReference>
<dbReference type="Pfam" id="PF12411">
    <property type="entry name" value="Choline_sulf_C"/>
    <property type="match status" value="1"/>
</dbReference>
<dbReference type="PROSITE" id="PS00149">
    <property type="entry name" value="SULFATASE_2"/>
    <property type="match status" value="1"/>
</dbReference>
<evidence type="ECO:0000259" key="5">
    <source>
        <dbReference type="Pfam" id="PF12411"/>
    </source>
</evidence>
<feature type="domain" description="Choline sulfatase enzyme C-terminal" evidence="5">
    <location>
        <begin position="446"/>
        <end position="498"/>
    </location>
</feature>
<dbReference type="Pfam" id="PF00884">
    <property type="entry name" value="Sulfatase"/>
    <property type="match status" value="1"/>
</dbReference>
<dbReference type="EC" id="3.1.6.6" evidence="6"/>
<dbReference type="CDD" id="cd16032">
    <property type="entry name" value="choline-sulfatase"/>
    <property type="match status" value="1"/>
</dbReference>
<dbReference type="EMBL" id="JBFRYC010000011">
    <property type="protein sequence ID" value="MEX1663056.1"/>
    <property type="molecule type" value="Genomic_DNA"/>
</dbReference>
<organism evidence="6 7">
    <name type="scientific">Thioclava arctica</name>
    <dbReference type="NCBI Taxonomy" id="3238301"/>
    <lineage>
        <taxon>Bacteria</taxon>
        <taxon>Pseudomonadati</taxon>
        <taxon>Pseudomonadota</taxon>
        <taxon>Alphaproteobacteria</taxon>
        <taxon>Rhodobacterales</taxon>
        <taxon>Paracoccaceae</taxon>
        <taxon>Thioclava</taxon>
    </lineage>
</organism>
<evidence type="ECO:0000256" key="3">
    <source>
        <dbReference type="ARBA" id="ARBA00022801"/>
    </source>
</evidence>
<evidence type="ECO:0000256" key="1">
    <source>
        <dbReference type="ARBA" id="ARBA00008779"/>
    </source>
</evidence>
<dbReference type="NCBIfam" id="TIGR03417">
    <property type="entry name" value="chol_sulfatase"/>
    <property type="match status" value="1"/>
</dbReference>
<comment type="caution">
    <text evidence="6">The sequence shown here is derived from an EMBL/GenBank/DDBJ whole genome shotgun (WGS) entry which is preliminary data.</text>
</comment>
<dbReference type="InterPro" id="IPR024607">
    <property type="entry name" value="Sulfatase_CS"/>
</dbReference>
<reference evidence="6 7" key="1">
    <citation type="journal article" date="2011" name="Int. J. Syst. Evol. Microbiol.">
        <title>Zhongshania antarctica gen. nov., sp. nov. and Zhongshania guokunii sp. nov., gammaproteobacteria respectively isolated from coastal attached (fast) ice and surface seawater of the Antarctic.</title>
        <authorList>
            <person name="Li H.J."/>
            <person name="Zhang X.Y."/>
            <person name="Chen C.X."/>
            <person name="Zhang Y.J."/>
            <person name="Gao Z.M."/>
            <person name="Yu Y."/>
            <person name="Chen X.L."/>
            <person name="Chen B."/>
            <person name="Zhang Y.Z."/>
        </authorList>
    </citation>
    <scope>NUCLEOTIDE SEQUENCE [LARGE SCALE GENOMIC DNA]</scope>
    <source>
        <strain evidence="6 7">15-R06ZXC-3</strain>
    </source>
</reference>
<sequence length="503" mass="56855">MTQRNILILMVDQLNGTLFPDGPADWLHLPNLKKLAAKSVRFANAYTGSPLCAPGRAAFMSGQLPSRNGVYDNAAEFRSDIPTYAHHLRRAGYQTCLSGKMHFVGPDQLHGFEQRLTTDIYPADFGWTPDYRKPGERIDWWYHNMGSVTGAGVAEITNQLEYDDNVAHEARMKLYDLARGDDARPWMLTVSFTHPHDPYVARQKYWDLYEDCAHLEPEVGVIPFEDQDAHSKRLLEANDWQAFDITVEDIRRSRRAYFANLSYLDDQIGTLLQVLQDTRQEATILFVSDHGDMLGARGLWFKMSFYEGSSRVPMMLCDPDLAPGLISDPVSTIDVTPTLCDLAGISLAEIAPWIDGQSLLPLAHGTPRTAPVAMEYAAEGSFAPLVSLRKGRFKLNLCALDPDQLFDLQADPHELTNLATDPAHADTLAALKTEAAQRWGVERFDQDVRASQARRWVVYEALRQGGHYPWDYQPLKKASEAYMRNHMDLNDLENRKRFPRGDP</sequence>
<dbReference type="PANTHER" id="PTHR45953">
    <property type="entry name" value="IDURONATE 2-SULFATASE"/>
    <property type="match status" value="1"/>
</dbReference>
<proteinExistence type="inferred from homology"/>
<comment type="similarity">
    <text evidence="1">Belongs to the sulfatase family.</text>
</comment>
<dbReference type="InterPro" id="IPR017850">
    <property type="entry name" value="Alkaline_phosphatase_core_sf"/>
</dbReference>
<evidence type="ECO:0000256" key="2">
    <source>
        <dbReference type="ARBA" id="ARBA00022723"/>
    </source>
</evidence>
<gene>
    <name evidence="6" type="primary">betC</name>
    <name evidence="6" type="ORF">AB4874_15590</name>
</gene>
<keyword evidence="2" id="KW-0479">Metal-binding</keyword>
<dbReference type="Proteomes" id="UP001557465">
    <property type="component" value="Unassembled WGS sequence"/>
</dbReference>
<dbReference type="GO" id="GO:0047753">
    <property type="term" value="F:choline-sulfatase activity"/>
    <property type="evidence" value="ECO:0007669"/>
    <property type="project" value="UniProtKB-EC"/>
</dbReference>
<dbReference type="RefSeq" id="WP_368392662.1">
    <property type="nucleotide sequence ID" value="NZ_JBFRYC010000011.1"/>
</dbReference>
<evidence type="ECO:0000313" key="7">
    <source>
        <dbReference type="Proteomes" id="UP001557465"/>
    </source>
</evidence>
<keyword evidence="7" id="KW-1185">Reference proteome</keyword>
<dbReference type="InterPro" id="IPR000917">
    <property type="entry name" value="Sulfatase_N"/>
</dbReference>
<evidence type="ECO:0000259" key="4">
    <source>
        <dbReference type="Pfam" id="PF00884"/>
    </source>
</evidence>
<protein>
    <submittedName>
        <fullName evidence="6">Choline-sulfatase</fullName>
        <ecNumber evidence="6">3.1.6.6</ecNumber>
    </submittedName>
</protein>
<name>A0ABV3TNF4_9RHOB</name>